<dbReference type="Gene3D" id="1.10.10.10">
    <property type="entry name" value="Winged helix-like DNA-binding domain superfamily/Winged helix DNA-binding domain"/>
    <property type="match status" value="1"/>
</dbReference>
<keyword evidence="2" id="KW-0805">Transcription regulation</keyword>
<dbReference type="RefSeq" id="WP_109325109.1">
    <property type="nucleotide sequence ID" value="NZ_CP029352.1"/>
</dbReference>
<evidence type="ECO:0000313" key="6">
    <source>
        <dbReference type="EMBL" id="AWK85693.1"/>
    </source>
</evidence>
<keyword evidence="3" id="KW-0238">DNA-binding</keyword>
<dbReference type="Proteomes" id="UP000245629">
    <property type="component" value="Chromosome 1"/>
</dbReference>
<accession>A0A2S2CMF3</accession>
<dbReference type="NCBIfam" id="NF033788">
    <property type="entry name" value="HTH_metalloreg"/>
    <property type="match status" value="1"/>
</dbReference>
<dbReference type="GO" id="GO:0003677">
    <property type="term" value="F:DNA binding"/>
    <property type="evidence" value="ECO:0007669"/>
    <property type="project" value="UniProtKB-KW"/>
</dbReference>
<dbReference type="CDD" id="cd00090">
    <property type="entry name" value="HTH_ARSR"/>
    <property type="match status" value="1"/>
</dbReference>
<dbReference type="InterPro" id="IPR051081">
    <property type="entry name" value="HTH_MetalResp_TranReg"/>
</dbReference>
<dbReference type="PRINTS" id="PR00778">
    <property type="entry name" value="HTHARSR"/>
</dbReference>
<dbReference type="AlphaFoldDB" id="A0A2S2CMF3"/>
<proteinExistence type="predicted"/>
<dbReference type="SUPFAM" id="SSF46785">
    <property type="entry name" value="Winged helix' DNA-binding domain"/>
    <property type="match status" value="1"/>
</dbReference>
<dbReference type="OrthoDB" id="7210994at2"/>
<name>A0A2S2CMF3_9PROT</name>
<keyword evidence="1" id="KW-0059">Arsenical resistance</keyword>
<evidence type="ECO:0000256" key="2">
    <source>
        <dbReference type="ARBA" id="ARBA00023015"/>
    </source>
</evidence>
<dbReference type="InterPro" id="IPR001845">
    <property type="entry name" value="HTH_ArsR_DNA-bd_dom"/>
</dbReference>
<evidence type="ECO:0000313" key="7">
    <source>
        <dbReference type="Proteomes" id="UP000245629"/>
    </source>
</evidence>
<dbReference type="InterPro" id="IPR036388">
    <property type="entry name" value="WH-like_DNA-bd_sf"/>
</dbReference>
<dbReference type="InterPro" id="IPR036390">
    <property type="entry name" value="WH_DNA-bd_sf"/>
</dbReference>
<dbReference type="PANTHER" id="PTHR33154">
    <property type="entry name" value="TRANSCRIPTIONAL REGULATOR, ARSR FAMILY"/>
    <property type="match status" value="1"/>
</dbReference>
<evidence type="ECO:0000256" key="3">
    <source>
        <dbReference type="ARBA" id="ARBA00023125"/>
    </source>
</evidence>
<organism evidence="6 7">
    <name type="scientific">Azospirillum thermophilum</name>
    <dbReference type="NCBI Taxonomy" id="2202148"/>
    <lineage>
        <taxon>Bacteria</taxon>
        <taxon>Pseudomonadati</taxon>
        <taxon>Pseudomonadota</taxon>
        <taxon>Alphaproteobacteria</taxon>
        <taxon>Rhodospirillales</taxon>
        <taxon>Azospirillaceae</taxon>
        <taxon>Azospirillum</taxon>
    </lineage>
</organism>
<dbReference type="GO" id="GO:0003700">
    <property type="term" value="F:DNA-binding transcription factor activity"/>
    <property type="evidence" value="ECO:0007669"/>
    <property type="project" value="InterPro"/>
</dbReference>
<keyword evidence="4" id="KW-0804">Transcription</keyword>
<dbReference type="PANTHER" id="PTHR33154:SF18">
    <property type="entry name" value="ARSENICAL RESISTANCE OPERON REPRESSOR"/>
    <property type="match status" value="1"/>
</dbReference>
<reference evidence="7" key="1">
    <citation type="submission" date="2018-05" db="EMBL/GenBank/DDBJ databases">
        <title>Azospirillum thermophila sp. nov., a novel isolated from hot spring.</title>
        <authorList>
            <person name="Zhao Z."/>
        </authorList>
    </citation>
    <scope>NUCLEOTIDE SEQUENCE [LARGE SCALE GENOMIC DNA]</scope>
    <source>
        <strain evidence="7">CFH 70021</strain>
    </source>
</reference>
<evidence type="ECO:0000259" key="5">
    <source>
        <dbReference type="PROSITE" id="PS50987"/>
    </source>
</evidence>
<dbReference type="GO" id="GO:0046685">
    <property type="term" value="P:response to arsenic-containing substance"/>
    <property type="evidence" value="ECO:0007669"/>
    <property type="project" value="UniProtKB-KW"/>
</dbReference>
<dbReference type="KEGG" id="azz:DEW08_05510"/>
<protein>
    <submittedName>
        <fullName evidence="6">Transcriptional regulator</fullName>
    </submittedName>
</protein>
<gene>
    <name evidence="6" type="ORF">DEW08_05510</name>
</gene>
<dbReference type="SMART" id="SM00418">
    <property type="entry name" value="HTH_ARSR"/>
    <property type="match status" value="1"/>
</dbReference>
<dbReference type="InterPro" id="IPR011991">
    <property type="entry name" value="ArsR-like_HTH"/>
</dbReference>
<sequence length="112" mass="11918">METHLDTEAVTALMAALSDPTRLGALRLLWDGREHCVCELMERLSATQSRMSRHMAALKGVGLVVDRREAQWVRYRRNPALAPAVTAIVDAVLAALPAGKTAGGLAGGLEAA</sequence>
<dbReference type="EMBL" id="CP029352">
    <property type="protein sequence ID" value="AWK85693.1"/>
    <property type="molecule type" value="Genomic_DNA"/>
</dbReference>
<dbReference type="PROSITE" id="PS50987">
    <property type="entry name" value="HTH_ARSR_2"/>
    <property type="match status" value="1"/>
</dbReference>
<evidence type="ECO:0000256" key="1">
    <source>
        <dbReference type="ARBA" id="ARBA00022849"/>
    </source>
</evidence>
<dbReference type="Pfam" id="PF01022">
    <property type="entry name" value="HTH_5"/>
    <property type="match status" value="1"/>
</dbReference>
<feature type="domain" description="HTH arsR-type" evidence="5">
    <location>
        <begin position="1"/>
        <end position="100"/>
    </location>
</feature>
<keyword evidence="7" id="KW-1185">Reference proteome</keyword>
<evidence type="ECO:0000256" key="4">
    <source>
        <dbReference type="ARBA" id="ARBA00023163"/>
    </source>
</evidence>